<organism evidence="2 3">
    <name type="scientific">Striga asiatica</name>
    <name type="common">Asiatic witchweed</name>
    <name type="synonym">Buchnera asiatica</name>
    <dbReference type="NCBI Taxonomy" id="4170"/>
    <lineage>
        <taxon>Eukaryota</taxon>
        <taxon>Viridiplantae</taxon>
        <taxon>Streptophyta</taxon>
        <taxon>Embryophyta</taxon>
        <taxon>Tracheophyta</taxon>
        <taxon>Spermatophyta</taxon>
        <taxon>Magnoliopsida</taxon>
        <taxon>eudicotyledons</taxon>
        <taxon>Gunneridae</taxon>
        <taxon>Pentapetalae</taxon>
        <taxon>asterids</taxon>
        <taxon>lamiids</taxon>
        <taxon>Lamiales</taxon>
        <taxon>Orobanchaceae</taxon>
        <taxon>Buchnereae</taxon>
        <taxon>Striga</taxon>
    </lineage>
</organism>
<keyword evidence="1" id="KW-0472">Membrane</keyword>
<dbReference type="GO" id="GO:0016740">
    <property type="term" value="F:transferase activity"/>
    <property type="evidence" value="ECO:0007669"/>
    <property type="project" value="UniProtKB-KW"/>
</dbReference>
<evidence type="ECO:0000256" key="1">
    <source>
        <dbReference type="SAM" id="Phobius"/>
    </source>
</evidence>
<dbReference type="AlphaFoldDB" id="A0A5A7PZ32"/>
<reference evidence="3" key="1">
    <citation type="journal article" date="2019" name="Curr. Biol.">
        <title>Genome Sequence of Striga asiatica Provides Insight into the Evolution of Plant Parasitism.</title>
        <authorList>
            <person name="Yoshida S."/>
            <person name="Kim S."/>
            <person name="Wafula E.K."/>
            <person name="Tanskanen J."/>
            <person name="Kim Y.M."/>
            <person name="Honaas L."/>
            <person name="Yang Z."/>
            <person name="Spallek T."/>
            <person name="Conn C.E."/>
            <person name="Ichihashi Y."/>
            <person name="Cheong K."/>
            <person name="Cui S."/>
            <person name="Der J.P."/>
            <person name="Gundlach H."/>
            <person name="Jiao Y."/>
            <person name="Hori C."/>
            <person name="Ishida J.K."/>
            <person name="Kasahara H."/>
            <person name="Kiba T."/>
            <person name="Kim M.S."/>
            <person name="Koo N."/>
            <person name="Laohavisit A."/>
            <person name="Lee Y.H."/>
            <person name="Lumba S."/>
            <person name="McCourt P."/>
            <person name="Mortimer J.C."/>
            <person name="Mutuku J.M."/>
            <person name="Nomura T."/>
            <person name="Sasaki-Sekimoto Y."/>
            <person name="Seto Y."/>
            <person name="Wang Y."/>
            <person name="Wakatake T."/>
            <person name="Sakakibara H."/>
            <person name="Demura T."/>
            <person name="Yamaguchi S."/>
            <person name="Yoneyama K."/>
            <person name="Manabe R.I."/>
            <person name="Nelson D.C."/>
            <person name="Schulman A.H."/>
            <person name="Timko M.P."/>
            <person name="dePamphilis C.W."/>
            <person name="Choi D."/>
            <person name="Shirasu K."/>
        </authorList>
    </citation>
    <scope>NUCLEOTIDE SEQUENCE [LARGE SCALE GENOMIC DNA]</scope>
    <source>
        <strain evidence="3">cv. UVA1</strain>
    </source>
</reference>
<evidence type="ECO:0000313" key="2">
    <source>
        <dbReference type="EMBL" id="GER38135.1"/>
    </source>
</evidence>
<dbReference type="Proteomes" id="UP000325081">
    <property type="component" value="Unassembled WGS sequence"/>
</dbReference>
<keyword evidence="1" id="KW-1133">Transmembrane helix</keyword>
<proteinExistence type="predicted"/>
<keyword evidence="3" id="KW-1185">Reference proteome</keyword>
<evidence type="ECO:0000313" key="3">
    <source>
        <dbReference type="Proteomes" id="UP000325081"/>
    </source>
</evidence>
<protein>
    <submittedName>
        <fullName evidence="2">Acetyl-CoA acetyltransferase</fullName>
    </submittedName>
</protein>
<keyword evidence="2" id="KW-0808">Transferase</keyword>
<feature type="transmembrane region" description="Helical" evidence="1">
    <location>
        <begin position="93"/>
        <end position="110"/>
    </location>
</feature>
<sequence length="401" mass="44390">MNAQLVAVLSLRWVALYSFVALFLSRVHILHEADSQKGGKKITRKKKSPDLEIGRFSDPCSGFFVYLADLSALSDRKREAGLYERTARRNRKVYHGIYLGVLLIGLPHAVSSVESIKGTVDWIAVGYSNAIESFLGLVAAEGSGLIEATAARTEASRKGCYGANGVGGRVDVEVPSAGVQQHRASVSRFQVEMSGLRGVNYYCLYRSEYQNLIATYEAQKVNNPWGLSKSKHGSKELISYEKKNKLSCGRTIRYLSVIGIRGIGTPWKSGVVIGLNSINIGTALLASGRLRSLDVGAPVLARVFMRGIAKQSLDTKSEGVRVSTFEFRRIQLYETGDQDWLVPRVWRIRMNASSLPGFRNPISKQIQVPFYRKQQGKLAGVSYTGIDRRRDEGKEIEMSCL</sequence>
<keyword evidence="1" id="KW-0812">Transmembrane</keyword>
<dbReference type="EMBL" id="BKCP01005461">
    <property type="protein sequence ID" value="GER38135.1"/>
    <property type="molecule type" value="Genomic_DNA"/>
</dbReference>
<feature type="transmembrane region" description="Helical" evidence="1">
    <location>
        <begin position="6"/>
        <end position="24"/>
    </location>
</feature>
<accession>A0A5A7PZ32</accession>
<gene>
    <name evidence="2" type="ORF">STAS_14578</name>
</gene>
<comment type="caution">
    <text evidence="2">The sequence shown here is derived from an EMBL/GenBank/DDBJ whole genome shotgun (WGS) entry which is preliminary data.</text>
</comment>
<name>A0A5A7PZ32_STRAF</name>